<dbReference type="Pfam" id="PF00589">
    <property type="entry name" value="Phage_integrase"/>
    <property type="match status" value="1"/>
</dbReference>
<feature type="region of interest" description="Disordered" evidence="2">
    <location>
        <begin position="70"/>
        <end position="148"/>
    </location>
</feature>
<dbReference type="SUPFAM" id="SSF56349">
    <property type="entry name" value="DNA breaking-rejoining enzymes"/>
    <property type="match status" value="1"/>
</dbReference>
<dbReference type="GO" id="GO:0015074">
    <property type="term" value="P:DNA integration"/>
    <property type="evidence" value="ECO:0007669"/>
    <property type="project" value="InterPro"/>
</dbReference>
<reference evidence="4 5" key="1">
    <citation type="submission" date="2020-06" db="EMBL/GenBank/DDBJ databases">
        <authorList>
            <person name="Chanama M."/>
        </authorList>
    </citation>
    <scope>NUCLEOTIDE SEQUENCE [LARGE SCALE GENOMIC DNA]</scope>
    <source>
        <strain evidence="4 5">TBRC6557</strain>
    </source>
</reference>
<dbReference type="InterPro" id="IPR002104">
    <property type="entry name" value="Integrase_catalytic"/>
</dbReference>
<evidence type="ECO:0000259" key="3">
    <source>
        <dbReference type="PROSITE" id="PS51898"/>
    </source>
</evidence>
<organism evidence="4 5">
    <name type="scientific">Nonomuraea rhodomycinica</name>
    <dbReference type="NCBI Taxonomy" id="1712872"/>
    <lineage>
        <taxon>Bacteria</taxon>
        <taxon>Bacillati</taxon>
        <taxon>Actinomycetota</taxon>
        <taxon>Actinomycetes</taxon>
        <taxon>Streptosporangiales</taxon>
        <taxon>Streptosporangiaceae</taxon>
        <taxon>Nonomuraea</taxon>
    </lineage>
</organism>
<dbReference type="Proteomes" id="UP000546126">
    <property type="component" value="Unassembled WGS sequence"/>
</dbReference>
<evidence type="ECO:0000256" key="1">
    <source>
        <dbReference type="ARBA" id="ARBA00023172"/>
    </source>
</evidence>
<sequence>MVNGAWRIPDSGICVRPCSAARPRAHKITREDSDTRKVLADTTIRPRSSVRDCHLPSGDHYPHTGIRWSRAEKRSPGPSIAPSTCRGQPCSGDRKGSICAAARQPRSERSMGTVRPACGGRPGVPPPSGTGPQAARPDGGRAKGREYGGAPRRRLITIGPPKSEAGKRVVSVPAMLLPYLREHMETYAEQTGDGHVFVGPKGARLRRANFTRVWTAALRKAGLSGFHFHDLRHTGNTLAAQSGATLRDLMTRMSHSTTRAALIYQHTAMERDRAIADALGRLAEEALKKQDPDGSGT</sequence>
<dbReference type="InterPro" id="IPR013762">
    <property type="entry name" value="Integrase-like_cat_sf"/>
</dbReference>
<dbReference type="AlphaFoldDB" id="A0A7Y6IWT7"/>
<feature type="domain" description="Tyr recombinase" evidence="3">
    <location>
        <begin position="85"/>
        <end position="277"/>
    </location>
</feature>
<keyword evidence="1" id="KW-0233">DNA recombination</keyword>
<evidence type="ECO:0000313" key="4">
    <source>
        <dbReference type="EMBL" id="NUW45854.1"/>
    </source>
</evidence>
<keyword evidence="5" id="KW-1185">Reference proteome</keyword>
<gene>
    <name evidence="4" type="ORF">HT134_37930</name>
</gene>
<dbReference type="PROSITE" id="PS51898">
    <property type="entry name" value="TYR_RECOMBINASE"/>
    <property type="match status" value="1"/>
</dbReference>
<protein>
    <submittedName>
        <fullName evidence="4">Tyrosine-type recombinase/integrase</fullName>
    </submittedName>
</protein>
<dbReference type="Gene3D" id="1.10.443.10">
    <property type="entry name" value="Intergrase catalytic core"/>
    <property type="match status" value="1"/>
</dbReference>
<evidence type="ECO:0000313" key="5">
    <source>
        <dbReference type="Proteomes" id="UP000546126"/>
    </source>
</evidence>
<accession>A0A7Y6IWT7</accession>
<dbReference type="GO" id="GO:0006310">
    <property type="term" value="P:DNA recombination"/>
    <property type="evidence" value="ECO:0007669"/>
    <property type="project" value="UniProtKB-KW"/>
</dbReference>
<dbReference type="EMBL" id="JABWGO010000013">
    <property type="protein sequence ID" value="NUW45854.1"/>
    <property type="molecule type" value="Genomic_DNA"/>
</dbReference>
<name>A0A7Y6IWT7_9ACTN</name>
<dbReference type="InterPro" id="IPR011010">
    <property type="entry name" value="DNA_brk_join_enz"/>
</dbReference>
<dbReference type="GO" id="GO:0003677">
    <property type="term" value="F:DNA binding"/>
    <property type="evidence" value="ECO:0007669"/>
    <property type="project" value="InterPro"/>
</dbReference>
<proteinExistence type="predicted"/>
<evidence type="ECO:0000256" key="2">
    <source>
        <dbReference type="SAM" id="MobiDB-lite"/>
    </source>
</evidence>
<comment type="caution">
    <text evidence="4">The sequence shown here is derived from an EMBL/GenBank/DDBJ whole genome shotgun (WGS) entry which is preliminary data.</text>
</comment>